<reference evidence="1 2" key="1">
    <citation type="submission" date="2022-07" db="EMBL/GenBank/DDBJ databases">
        <title>Genome-wide signatures of adaptation to extreme environments.</title>
        <authorList>
            <person name="Cho C.H."/>
            <person name="Yoon H.S."/>
        </authorList>
    </citation>
    <scope>NUCLEOTIDE SEQUENCE [LARGE SCALE GENOMIC DNA]</scope>
    <source>
        <strain evidence="1 2">108.79 E11</strain>
    </source>
</reference>
<proteinExistence type="predicted"/>
<accession>A0AAV9IL48</accession>
<sequence>MVKLLVRIKLLWSLEEEEFHNSFVMNHPMVRVLLGLLSWTFQSSKIPSSLNISSNLRNGKGRFEFHELLSRHQSHSVEVTIFRVSNNDGAFDRVPPEALFRKLASLGIEGGCLELYCRLYQEQDWMILHLVFCSIWSSIVNGTSAENRLPGLILHAQNKISRRQWQLQGKDIPVVEEYLHLRIDLNTSLTAEGFILQLQIQRYGQ</sequence>
<organism evidence="1 2">
    <name type="scientific">Galdieria yellowstonensis</name>
    <dbReference type="NCBI Taxonomy" id="3028027"/>
    <lineage>
        <taxon>Eukaryota</taxon>
        <taxon>Rhodophyta</taxon>
        <taxon>Bangiophyceae</taxon>
        <taxon>Galdieriales</taxon>
        <taxon>Galdieriaceae</taxon>
        <taxon>Galdieria</taxon>
    </lineage>
</organism>
<dbReference type="EMBL" id="JANCYU010000060">
    <property type="protein sequence ID" value="KAK4528172.1"/>
    <property type="molecule type" value="Genomic_DNA"/>
</dbReference>
<protein>
    <submittedName>
        <fullName evidence="1">Uncharacterized protein</fullName>
    </submittedName>
</protein>
<evidence type="ECO:0000313" key="2">
    <source>
        <dbReference type="Proteomes" id="UP001300502"/>
    </source>
</evidence>
<gene>
    <name evidence="1" type="ORF">GAYE_SCF51G6107</name>
</gene>
<comment type="caution">
    <text evidence="1">The sequence shown here is derived from an EMBL/GenBank/DDBJ whole genome shotgun (WGS) entry which is preliminary data.</text>
</comment>
<dbReference type="Proteomes" id="UP001300502">
    <property type="component" value="Unassembled WGS sequence"/>
</dbReference>
<dbReference type="AlphaFoldDB" id="A0AAV9IL48"/>
<name>A0AAV9IL48_9RHOD</name>
<keyword evidence="2" id="KW-1185">Reference proteome</keyword>
<evidence type="ECO:0000313" key="1">
    <source>
        <dbReference type="EMBL" id="KAK4528172.1"/>
    </source>
</evidence>